<evidence type="ECO:0000313" key="4">
    <source>
        <dbReference type="Proteomes" id="UP000035444"/>
    </source>
</evidence>
<protein>
    <submittedName>
        <fullName evidence="3">Alpha/beta hydrolase</fullName>
    </submittedName>
</protein>
<dbReference type="InterPro" id="IPR029058">
    <property type="entry name" value="AB_hydrolase_fold"/>
</dbReference>
<evidence type="ECO:0000256" key="1">
    <source>
        <dbReference type="ARBA" id="ARBA00022801"/>
    </source>
</evidence>
<dbReference type="PANTHER" id="PTHR43329">
    <property type="entry name" value="EPOXIDE HYDROLASE"/>
    <property type="match status" value="1"/>
</dbReference>
<dbReference type="AlphaFoldDB" id="A0A0H2MFE5"/>
<proteinExistence type="predicted"/>
<name>A0A0H2MFE5_9PROT</name>
<dbReference type="Proteomes" id="UP000035444">
    <property type="component" value="Unassembled WGS sequence"/>
</dbReference>
<dbReference type="InterPro" id="IPR000639">
    <property type="entry name" value="Epox_hydrolase-like"/>
</dbReference>
<evidence type="ECO:0000259" key="2">
    <source>
        <dbReference type="Pfam" id="PF00561"/>
    </source>
</evidence>
<sequence length="279" mass="31885">MKLSVHTAGTGKPLLLLHGYPQTHATWGKIAPAFAQKFQCIIPDLRGYGESSTPVTDSEHTPYSKRTMARDMIELMSHFGHKRFSVIGHDRGARVSYRMALDHPERIKRIAIIEVVPTAEMWDRFGAEMAIKAYHWTFLAQPAPLPENMIKANPITYLEWTLKSWTRDNSLDVFTPEALESYREQFRDPAHIHALCEDYRAGATLDRQHDEENRKKGDKIKAPLFFLWAHKGFPAKTGNPLGLWQSWAENVQGHAVDCGHFAQEENPEAVTEHLIPFFE</sequence>
<dbReference type="Gene3D" id="3.40.50.1820">
    <property type="entry name" value="alpha/beta hydrolase"/>
    <property type="match status" value="1"/>
</dbReference>
<dbReference type="Pfam" id="PF00561">
    <property type="entry name" value="Abhydrolase_1"/>
    <property type="match status" value="1"/>
</dbReference>
<keyword evidence="1 3" id="KW-0378">Hydrolase</keyword>
<feature type="domain" description="AB hydrolase-1" evidence="2">
    <location>
        <begin position="12"/>
        <end position="267"/>
    </location>
</feature>
<dbReference type="PRINTS" id="PR00111">
    <property type="entry name" value="ABHYDROLASE"/>
</dbReference>
<dbReference type="EMBL" id="LAQL01000005">
    <property type="protein sequence ID" value="KLN61279.1"/>
    <property type="molecule type" value="Genomic_DNA"/>
</dbReference>
<dbReference type="STRING" id="1489064.WH96_08600"/>
<dbReference type="SUPFAM" id="SSF53474">
    <property type="entry name" value="alpha/beta-Hydrolases"/>
    <property type="match status" value="1"/>
</dbReference>
<comment type="caution">
    <text evidence="3">The sequence shown here is derived from an EMBL/GenBank/DDBJ whole genome shotgun (WGS) entry which is preliminary data.</text>
</comment>
<organism evidence="3 4">
    <name type="scientific">Kiloniella spongiae</name>
    <dbReference type="NCBI Taxonomy" id="1489064"/>
    <lineage>
        <taxon>Bacteria</taxon>
        <taxon>Pseudomonadati</taxon>
        <taxon>Pseudomonadota</taxon>
        <taxon>Alphaproteobacteria</taxon>
        <taxon>Rhodospirillales</taxon>
        <taxon>Kiloniellaceae</taxon>
        <taxon>Kiloniella</taxon>
    </lineage>
</organism>
<keyword evidence="4" id="KW-1185">Reference proteome</keyword>
<accession>A0A0H2MFE5</accession>
<dbReference type="GO" id="GO:0016787">
    <property type="term" value="F:hydrolase activity"/>
    <property type="evidence" value="ECO:0007669"/>
    <property type="project" value="UniProtKB-KW"/>
</dbReference>
<reference evidence="3 4" key="1">
    <citation type="submission" date="2015-03" db="EMBL/GenBank/DDBJ databases">
        <title>Genome Sequence of Kiloniella spongiae MEBiC09566, isolated from a marine sponge.</title>
        <authorList>
            <person name="Shao Z."/>
            <person name="Wang L."/>
            <person name="Li X."/>
        </authorList>
    </citation>
    <scope>NUCLEOTIDE SEQUENCE [LARGE SCALE GENOMIC DNA]</scope>
    <source>
        <strain evidence="3 4">MEBiC09566</strain>
    </source>
</reference>
<dbReference type="InterPro" id="IPR000073">
    <property type="entry name" value="AB_hydrolase_1"/>
</dbReference>
<evidence type="ECO:0000313" key="3">
    <source>
        <dbReference type="EMBL" id="KLN61279.1"/>
    </source>
</evidence>
<gene>
    <name evidence="3" type="ORF">WH96_08600</name>
</gene>
<dbReference type="PRINTS" id="PR00412">
    <property type="entry name" value="EPOXHYDRLASE"/>
</dbReference>